<dbReference type="PANTHER" id="PTHR48063:SF98">
    <property type="entry name" value="LRR RECEPTOR-LIKE SERINE_THREONINE-PROTEIN KINASE FLS2"/>
    <property type="match status" value="1"/>
</dbReference>
<dbReference type="OrthoDB" id="1423838at2759"/>
<dbReference type="Gene3D" id="3.80.10.10">
    <property type="entry name" value="Ribonuclease Inhibitor"/>
    <property type="match status" value="2"/>
</dbReference>
<evidence type="ECO:0000313" key="13">
    <source>
        <dbReference type="Proteomes" id="UP000000226"/>
    </source>
</evidence>
<evidence type="ECO:0000256" key="4">
    <source>
        <dbReference type="ARBA" id="ARBA00022729"/>
    </source>
</evidence>
<dbReference type="STRING" id="3885.V7BGJ9"/>
<dbReference type="Proteomes" id="UP000000226">
    <property type="component" value="Chromosome 7"/>
</dbReference>
<evidence type="ECO:0000256" key="1">
    <source>
        <dbReference type="ARBA" id="ARBA00004479"/>
    </source>
</evidence>
<dbReference type="SUPFAM" id="SSF52058">
    <property type="entry name" value="L domain-like"/>
    <property type="match status" value="2"/>
</dbReference>
<dbReference type="InterPro" id="IPR032675">
    <property type="entry name" value="LRR_dom_sf"/>
</dbReference>
<dbReference type="InterPro" id="IPR013210">
    <property type="entry name" value="LRR_N_plant-typ"/>
</dbReference>
<evidence type="ECO:0000256" key="10">
    <source>
        <dbReference type="SAM" id="Phobius"/>
    </source>
</evidence>
<dbReference type="AlphaFoldDB" id="V7BGJ9"/>
<organism evidence="12 13">
    <name type="scientific">Phaseolus vulgaris</name>
    <name type="common">Kidney bean</name>
    <name type="synonym">French bean</name>
    <dbReference type="NCBI Taxonomy" id="3885"/>
    <lineage>
        <taxon>Eukaryota</taxon>
        <taxon>Viridiplantae</taxon>
        <taxon>Streptophyta</taxon>
        <taxon>Embryophyta</taxon>
        <taxon>Tracheophyta</taxon>
        <taxon>Spermatophyta</taxon>
        <taxon>Magnoliopsida</taxon>
        <taxon>eudicotyledons</taxon>
        <taxon>Gunneridae</taxon>
        <taxon>Pentapetalae</taxon>
        <taxon>rosids</taxon>
        <taxon>fabids</taxon>
        <taxon>Fabales</taxon>
        <taxon>Fabaceae</taxon>
        <taxon>Papilionoideae</taxon>
        <taxon>50 kb inversion clade</taxon>
        <taxon>NPAAA clade</taxon>
        <taxon>indigoferoid/millettioid clade</taxon>
        <taxon>Phaseoleae</taxon>
        <taxon>Phaseolus</taxon>
    </lineage>
</organism>
<protein>
    <recommendedName>
        <fullName evidence="11">Leucine-rich repeat-containing N-terminal plant-type domain-containing protein</fullName>
    </recommendedName>
</protein>
<accession>V7BGJ9</accession>
<dbReference type="InterPro" id="IPR001611">
    <property type="entry name" value="Leu-rich_rpt"/>
</dbReference>
<reference evidence="13" key="1">
    <citation type="journal article" date="2014" name="Nat. Genet.">
        <title>A reference genome for common bean and genome-wide analysis of dual domestications.</title>
        <authorList>
            <person name="Schmutz J."/>
            <person name="McClean P.E."/>
            <person name="Mamidi S."/>
            <person name="Wu G.A."/>
            <person name="Cannon S.B."/>
            <person name="Grimwood J."/>
            <person name="Jenkins J."/>
            <person name="Shu S."/>
            <person name="Song Q."/>
            <person name="Chavarro C."/>
            <person name="Torres-Torres M."/>
            <person name="Geffroy V."/>
            <person name="Moghaddam S.M."/>
            <person name="Gao D."/>
            <person name="Abernathy B."/>
            <person name="Barry K."/>
            <person name="Blair M."/>
            <person name="Brick M.A."/>
            <person name="Chovatia M."/>
            <person name="Gepts P."/>
            <person name="Goodstein D.M."/>
            <person name="Gonzales M."/>
            <person name="Hellsten U."/>
            <person name="Hyten D.L."/>
            <person name="Jia G."/>
            <person name="Kelly J.D."/>
            <person name="Kudrna D."/>
            <person name="Lee R."/>
            <person name="Richard M.M."/>
            <person name="Miklas P.N."/>
            <person name="Osorno J.M."/>
            <person name="Rodrigues J."/>
            <person name="Thareau V."/>
            <person name="Urrea C.A."/>
            <person name="Wang M."/>
            <person name="Yu Y."/>
            <person name="Zhang M."/>
            <person name="Wing R.A."/>
            <person name="Cregan P.B."/>
            <person name="Rokhsar D.S."/>
            <person name="Jackson S.A."/>
        </authorList>
    </citation>
    <scope>NUCLEOTIDE SEQUENCE [LARGE SCALE GENOMIC DNA]</scope>
    <source>
        <strain evidence="13">cv. G19833</strain>
    </source>
</reference>
<dbReference type="EMBL" id="CM002294">
    <property type="protein sequence ID" value="ESW15621.1"/>
    <property type="molecule type" value="Genomic_DNA"/>
</dbReference>
<keyword evidence="9" id="KW-0325">Glycoprotein</keyword>
<proteinExistence type="predicted"/>
<evidence type="ECO:0000256" key="7">
    <source>
        <dbReference type="ARBA" id="ARBA00023136"/>
    </source>
</evidence>
<dbReference type="FunFam" id="3.80.10.10:FF:000383">
    <property type="entry name" value="Leucine-rich repeat receptor protein kinase EMS1"/>
    <property type="match status" value="1"/>
</dbReference>
<dbReference type="InterPro" id="IPR046956">
    <property type="entry name" value="RLP23-like"/>
</dbReference>
<evidence type="ECO:0000256" key="5">
    <source>
        <dbReference type="ARBA" id="ARBA00022737"/>
    </source>
</evidence>
<dbReference type="PANTHER" id="PTHR48063">
    <property type="entry name" value="LRR RECEPTOR-LIKE KINASE"/>
    <property type="match status" value="1"/>
</dbReference>
<feature type="domain" description="Leucine-rich repeat-containing N-terminal plant-type" evidence="11">
    <location>
        <begin position="16"/>
        <end position="54"/>
    </location>
</feature>
<keyword evidence="7 10" id="KW-0472">Membrane</keyword>
<keyword evidence="8" id="KW-0675">Receptor</keyword>
<keyword evidence="5" id="KW-0677">Repeat</keyword>
<dbReference type="OMA" id="HCPQLVF"/>
<feature type="transmembrane region" description="Helical" evidence="10">
    <location>
        <begin position="509"/>
        <end position="531"/>
    </location>
</feature>
<dbReference type="eggNOG" id="KOG0619">
    <property type="taxonomic scope" value="Eukaryota"/>
</dbReference>
<evidence type="ECO:0000256" key="6">
    <source>
        <dbReference type="ARBA" id="ARBA00022989"/>
    </source>
</evidence>
<keyword evidence="3 10" id="KW-0812">Transmembrane</keyword>
<gene>
    <name evidence="12" type="ORF">PHAVU_007G087700g</name>
</gene>
<sequence length="562" mass="63941">MLNTGTCNNFTIGCNQKDKLGLLNFKQRVIDLSGVLSSWNPDQDCCQWRRVNCDHITGRVTRLNLPCSIHLFLLLVELEFLNYLNLSNNDFLTLQFDSIHQNCHNLSERNFAKLSKLKTLAIYSSPPLIFDCDSHWVPLFQLERLALGFAGPNLPEWLYTQRYLKRLSIFDSSFVAKSKFWNFVSRVSELDLEYNLIVGNLSNNVLLNSSFVSLTSNDLKGSLSRLSSNVAIFDASNNSLSGTIFPLLCDHKMLNGKGSLIYLDITRNNLSGELTNCWKNWKSLIHVNLGSNNLTGKIPSSMGSLFSLTSLHLHENNLYGTIPTSLQNCHSLLIFNVHENNLSGNIPDWIPHDVRVLQLRSNNFSGNIPTQISSLVFNNASESSLYFSFALSNSLTYFFGDSLELVTKGRVSEYRTNLHFMTLIDMSSNNLFGTVPPQMFSLVGLCSLNFLESLDLSTNQFWGEIPQVSYIGNPDLCGPPLTKICWQDGEHKDSKPIDEDEDKDEFLSWFYIGIESGFVTGFLGVSCALFFNRKWRHAYFRFLYNMRNRFYVMVLIKMNSSR</sequence>
<evidence type="ECO:0000256" key="8">
    <source>
        <dbReference type="ARBA" id="ARBA00023170"/>
    </source>
</evidence>
<keyword evidence="4" id="KW-0732">Signal</keyword>
<keyword evidence="6 10" id="KW-1133">Transmembrane helix</keyword>
<dbReference type="Pfam" id="PF00560">
    <property type="entry name" value="LRR_1"/>
    <property type="match status" value="3"/>
</dbReference>
<evidence type="ECO:0000256" key="3">
    <source>
        <dbReference type="ARBA" id="ARBA00022692"/>
    </source>
</evidence>
<dbReference type="GO" id="GO:0016020">
    <property type="term" value="C:membrane"/>
    <property type="evidence" value="ECO:0007669"/>
    <property type="project" value="UniProtKB-SubCell"/>
</dbReference>
<evidence type="ECO:0000256" key="9">
    <source>
        <dbReference type="ARBA" id="ARBA00023180"/>
    </source>
</evidence>
<keyword evidence="2" id="KW-0433">Leucine-rich repeat</keyword>
<name>V7BGJ9_PHAVU</name>
<dbReference type="Pfam" id="PF08263">
    <property type="entry name" value="LRRNT_2"/>
    <property type="match status" value="1"/>
</dbReference>
<dbReference type="Gramene" id="ESW15621">
    <property type="protein sequence ID" value="ESW15621"/>
    <property type="gene ID" value="PHAVU_007G087700g"/>
</dbReference>
<dbReference type="SMR" id="V7BGJ9"/>
<evidence type="ECO:0000256" key="2">
    <source>
        <dbReference type="ARBA" id="ARBA00022614"/>
    </source>
</evidence>
<evidence type="ECO:0000313" key="12">
    <source>
        <dbReference type="EMBL" id="ESW15621.1"/>
    </source>
</evidence>
<keyword evidence="13" id="KW-1185">Reference proteome</keyword>
<comment type="subcellular location">
    <subcellularLocation>
        <location evidence="1">Membrane</location>
        <topology evidence="1">Single-pass type I membrane protein</topology>
    </subcellularLocation>
</comment>
<evidence type="ECO:0000259" key="11">
    <source>
        <dbReference type="Pfam" id="PF08263"/>
    </source>
</evidence>